<dbReference type="EMBL" id="CP013023">
    <property type="protein sequence ID" value="ANF94923.1"/>
    <property type="molecule type" value="Genomic_DNA"/>
</dbReference>
<reference evidence="2 3" key="2">
    <citation type="journal article" date="2016" name="Int. J. Syst. Evol. Microbiol.">
        <title>Paenibacillus bovis sp. nov., isolated from raw yak (Bos grunniens) milk.</title>
        <authorList>
            <person name="Gao C."/>
            <person name="Han J."/>
            <person name="Liu Z."/>
            <person name="Xu X."/>
            <person name="Hang F."/>
            <person name="Wu Z."/>
        </authorList>
    </citation>
    <scope>NUCLEOTIDE SEQUENCE [LARGE SCALE GENOMIC DNA]</scope>
    <source>
        <strain evidence="2 3">BD3526</strain>
    </source>
</reference>
<dbReference type="OrthoDB" id="37830at2"/>
<feature type="transmembrane region" description="Helical" evidence="1">
    <location>
        <begin position="232"/>
        <end position="253"/>
    </location>
</feature>
<dbReference type="KEGG" id="pbv:AR543_01990"/>
<feature type="transmembrane region" description="Helical" evidence="1">
    <location>
        <begin position="334"/>
        <end position="356"/>
    </location>
</feature>
<feature type="transmembrane region" description="Helical" evidence="1">
    <location>
        <begin position="137"/>
        <end position="155"/>
    </location>
</feature>
<keyword evidence="3" id="KW-1185">Reference proteome</keyword>
<feature type="transmembrane region" description="Helical" evidence="1">
    <location>
        <begin position="398"/>
        <end position="418"/>
    </location>
</feature>
<keyword evidence="1" id="KW-0812">Transmembrane</keyword>
<evidence type="ECO:0000313" key="3">
    <source>
        <dbReference type="Proteomes" id="UP000078148"/>
    </source>
</evidence>
<keyword evidence="1" id="KW-1133">Transmembrane helix</keyword>
<evidence type="ECO:0008006" key="4">
    <source>
        <dbReference type="Google" id="ProtNLM"/>
    </source>
</evidence>
<gene>
    <name evidence="2" type="ORF">AR543_01990</name>
</gene>
<dbReference type="STRING" id="1616788.AR543_01990"/>
<protein>
    <recommendedName>
        <fullName evidence="4">Polysaccharide biosynthesis protein C-terminal domain-containing protein</fullName>
    </recommendedName>
</protein>
<sequence length="473" mass="52876">MAGIGFELKKLFDKSGLVNKAKAYTYSSLITIGPMLLCIVMVGVFNRMLRGAGTDYLNVELFQSCVIYAFIFSYIVSSLMTMYLTRVSSDFLNEGYHNALLPSLYGSIQISLVFGGIPALVFLVFAELPLSIKVGLFLLYMLLVMIWNQVVYVSAMKNYKRIVLAFSSGAAVSIIVLAIILYLTPLRTASSALFAFDGGFLITCVMLMIQIERYFKPGKTVSNFSFLAFLRRYPSLIAIGLLNSVGLFAHQFVQWAGPAGVQVSGAFLMAPQYDVAVFCAFLSAVPTLIVFVVSLETSFYPKFRNYYDFILSKGSILDINRARNEMYQVLGQQFTLIMGIQMIFSIISIAIGIRFLPLIGFTSTQVDLFNILVIGYFAYIIYNVLALVLLYFDDRKGVLWLAIAFLAMNTLFTVISLWANDQGFSFFAASFVTLIAALARIVYVLNHINYYTFSAQPLVARKTENRFGPLLKR</sequence>
<evidence type="ECO:0000313" key="2">
    <source>
        <dbReference type="EMBL" id="ANF94923.1"/>
    </source>
</evidence>
<name>A0A172ZBP4_9BACL</name>
<feature type="transmembrane region" description="Helical" evidence="1">
    <location>
        <begin position="162"/>
        <end position="183"/>
    </location>
</feature>
<feature type="transmembrane region" description="Helical" evidence="1">
    <location>
        <begin position="189"/>
        <end position="211"/>
    </location>
</feature>
<proteinExistence type="predicted"/>
<feature type="transmembrane region" description="Helical" evidence="1">
    <location>
        <begin position="23"/>
        <end position="46"/>
    </location>
</feature>
<dbReference type="Pfam" id="PF16933">
    <property type="entry name" value="PelG"/>
    <property type="match status" value="1"/>
</dbReference>
<dbReference type="RefSeq" id="WP_060531382.1">
    <property type="nucleotide sequence ID" value="NZ_CP013023.1"/>
</dbReference>
<feature type="transmembrane region" description="Helical" evidence="1">
    <location>
        <begin position="66"/>
        <end position="84"/>
    </location>
</feature>
<feature type="transmembrane region" description="Helical" evidence="1">
    <location>
        <begin position="368"/>
        <end position="391"/>
    </location>
</feature>
<feature type="transmembrane region" description="Helical" evidence="1">
    <location>
        <begin position="424"/>
        <end position="445"/>
    </location>
</feature>
<dbReference type="AlphaFoldDB" id="A0A172ZBP4"/>
<feature type="transmembrane region" description="Helical" evidence="1">
    <location>
        <begin position="104"/>
        <end position="125"/>
    </location>
</feature>
<accession>A0A172ZBP4</accession>
<keyword evidence="1" id="KW-0472">Membrane</keyword>
<feature type="transmembrane region" description="Helical" evidence="1">
    <location>
        <begin position="273"/>
        <end position="295"/>
    </location>
</feature>
<dbReference type="InterPro" id="IPR031617">
    <property type="entry name" value="PelG"/>
</dbReference>
<organism evidence="2 3">
    <name type="scientific">Paenibacillus bovis</name>
    <dbReference type="NCBI Taxonomy" id="1616788"/>
    <lineage>
        <taxon>Bacteria</taxon>
        <taxon>Bacillati</taxon>
        <taxon>Bacillota</taxon>
        <taxon>Bacilli</taxon>
        <taxon>Bacillales</taxon>
        <taxon>Paenibacillaceae</taxon>
        <taxon>Paenibacillus</taxon>
    </lineage>
</organism>
<evidence type="ECO:0000256" key="1">
    <source>
        <dbReference type="SAM" id="Phobius"/>
    </source>
</evidence>
<reference evidence="3" key="1">
    <citation type="submission" date="2015-10" db="EMBL/GenBank/DDBJ databases">
        <title>Genome of Paenibacillus bovis sp. nov.</title>
        <authorList>
            <person name="Wu Z."/>
            <person name="Gao C."/>
            <person name="Liu Z."/>
            <person name="Zheng H."/>
        </authorList>
    </citation>
    <scope>NUCLEOTIDE SEQUENCE [LARGE SCALE GENOMIC DNA]</scope>
    <source>
        <strain evidence="3">BD3526</strain>
    </source>
</reference>
<dbReference type="Proteomes" id="UP000078148">
    <property type="component" value="Chromosome"/>
</dbReference>